<evidence type="ECO:0000256" key="6">
    <source>
        <dbReference type="ARBA" id="ARBA00022840"/>
    </source>
</evidence>
<keyword evidence="5" id="KW-0378">Hydrolase</keyword>
<comment type="catalytic activity">
    <reaction evidence="9">
        <text>GTP + H2O = GDP + phosphate + H(+)</text>
        <dbReference type="Rhea" id="RHEA:19669"/>
        <dbReference type="ChEBI" id="CHEBI:15377"/>
        <dbReference type="ChEBI" id="CHEBI:15378"/>
        <dbReference type="ChEBI" id="CHEBI:37565"/>
        <dbReference type="ChEBI" id="CHEBI:43474"/>
        <dbReference type="ChEBI" id="CHEBI:58189"/>
    </reaction>
    <physiologicalReaction direction="left-to-right" evidence="9">
        <dbReference type="Rhea" id="RHEA:19670"/>
    </physiologicalReaction>
</comment>
<dbReference type="Pfam" id="PF04950">
    <property type="entry name" value="RIBIOP_C"/>
    <property type="match status" value="1"/>
</dbReference>
<dbReference type="CDD" id="cd01882">
    <property type="entry name" value="BMS1"/>
    <property type="match status" value="1"/>
</dbReference>
<feature type="compositionally biased region" description="Acidic residues" evidence="11">
    <location>
        <begin position="581"/>
        <end position="592"/>
    </location>
</feature>
<evidence type="ECO:0000256" key="2">
    <source>
        <dbReference type="ARBA" id="ARBA00022517"/>
    </source>
</evidence>
<feature type="compositionally biased region" description="Acidic residues" evidence="11">
    <location>
        <begin position="439"/>
        <end position="453"/>
    </location>
</feature>
<dbReference type="SMART" id="SM00785">
    <property type="entry name" value="AARP2CN"/>
    <property type="match status" value="1"/>
</dbReference>
<evidence type="ECO:0000256" key="8">
    <source>
        <dbReference type="ARBA" id="ARBA00023242"/>
    </source>
</evidence>
<feature type="region of interest" description="Disordered" evidence="11">
    <location>
        <begin position="777"/>
        <end position="822"/>
    </location>
</feature>
<evidence type="ECO:0000256" key="5">
    <source>
        <dbReference type="ARBA" id="ARBA00022801"/>
    </source>
</evidence>
<dbReference type="PANTHER" id="PTHR12858">
    <property type="entry name" value="RIBOSOME BIOGENESIS PROTEIN"/>
    <property type="match status" value="1"/>
</dbReference>
<organism evidence="13">
    <name type="scientific">Clastoptera arizonana</name>
    <name type="common">Arizona spittle bug</name>
    <dbReference type="NCBI Taxonomy" id="38151"/>
    <lineage>
        <taxon>Eukaryota</taxon>
        <taxon>Metazoa</taxon>
        <taxon>Ecdysozoa</taxon>
        <taxon>Arthropoda</taxon>
        <taxon>Hexapoda</taxon>
        <taxon>Insecta</taxon>
        <taxon>Pterygota</taxon>
        <taxon>Neoptera</taxon>
        <taxon>Paraneoptera</taxon>
        <taxon>Hemiptera</taxon>
        <taxon>Auchenorrhyncha</taxon>
        <taxon>Cercopoidea</taxon>
        <taxon>Clastopteridae</taxon>
        <taxon>Clastoptera</taxon>
    </lineage>
</organism>
<dbReference type="InterPro" id="IPR037875">
    <property type="entry name" value="Bms1_N"/>
</dbReference>
<dbReference type="GO" id="GO:0030686">
    <property type="term" value="C:90S preribosome"/>
    <property type="evidence" value="ECO:0007669"/>
    <property type="project" value="TreeGrafter"/>
</dbReference>
<dbReference type="GO" id="GO:0005524">
    <property type="term" value="F:ATP binding"/>
    <property type="evidence" value="ECO:0007669"/>
    <property type="project" value="UniProtKB-KW"/>
</dbReference>
<dbReference type="SMART" id="SM01362">
    <property type="entry name" value="DUF663"/>
    <property type="match status" value="1"/>
</dbReference>
<dbReference type="GO" id="GO:0000462">
    <property type="term" value="P:maturation of SSU-rRNA from tricistronic rRNA transcript (SSU-rRNA, 5.8S rRNA, LSU-rRNA)"/>
    <property type="evidence" value="ECO:0007669"/>
    <property type="project" value="TreeGrafter"/>
</dbReference>
<keyword evidence="8" id="KW-0539">Nucleus</keyword>
<dbReference type="GO" id="GO:0000479">
    <property type="term" value="P:endonucleolytic cleavage of tricistronic rRNA transcript (SSU-rRNA, 5.8S rRNA, LSU-rRNA)"/>
    <property type="evidence" value="ECO:0007669"/>
    <property type="project" value="TreeGrafter"/>
</dbReference>
<feature type="compositionally biased region" description="Acidic residues" evidence="11">
    <location>
        <begin position="510"/>
        <end position="523"/>
    </location>
</feature>
<feature type="compositionally biased region" description="Basic and acidic residues" evidence="11">
    <location>
        <begin position="537"/>
        <end position="556"/>
    </location>
</feature>
<reference evidence="13" key="1">
    <citation type="submission" date="2015-12" db="EMBL/GenBank/DDBJ databases">
        <title>De novo transcriptome assembly of four potential Pierce s Disease insect vectors from Arizona vineyards.</title>
        <authorList>
            <person name="Tassone E.E."/>
        </authorList>
    </citation>
    <scope>NUCLEOTIDE SEQUENCE</scope>
</reference>
<gene>
    <name evidence="13" type="ORF">g.24771</name>
</gene>
<name>A0A1B6BX30_9HEMI</name>
<keyword evidence="4" id="KW-0547">Nucleotide-binding</keyword>
<keyword evidence="7" id="KW-0342">GTP-binding</keyword>
<keyword evidence="2" id="KW-0690">Ribosome biogenesis</keyword>
<dbReference type="GO" id="GO:0034511">
    <property type="term" value="F:U3 snoRNA binding"/>
    <property type="evidence" value="ECO:0007669"/>
    <property type="project" value="TreeGrafter"/>
</dbReference>
<dbReference type="InterPro" id="IPR030387">
    <property type="entry name" value="G_Bms1/Tsr1_dom"/>
</dbReference>
<feature type="compositionally biased region" description="Acidic residues" evidence="11">
    <location>
        <begin position="628"/>
        <end position="641"/>
    </location>
</feature>
<keyword evidence="3" id="KW-0597">Phosphoprotein</keyword>
<dbReference type="AlphaFoldDB" id="A0A1B6BX30"/>
<dbReference type="PROSITE" id="PS51714">
    <property type="entry name" value="G_BMS1"/>
    <property type="match status" value="1"/>
</dbReference>
<feature type="compositionally biased region" description="Basic and acidic residues" evidence="11">
    <location>
        <begin position="567"/>
        <end position="576"/>
    </location>
</feature>
<evidence type="ECO:0000256" key="11">
    <source>
        <dbReference type="SAM" id="MobiDB-lite"/>
    </source>
</evidence>
<dbReference type="GO" id="GO:0003924">
    <property type="term" value="F:GTPase activity"/>
    <property type="evidence" value="ECO:0007669"/>
    <property type="project" value="TreeGrafter"/>
</dbReference>
<comment type="subcellular location">
    <subcellularLocation>
        <location evidence="1">Nucleus</location>
        <location evidence="1">Nucleolus</location>
    </subcellularLocation>
</comment>
<evidence type="ECO:0000256" key="9">
    <source>
        <dbReference type="ARBA" id="ARBA00049117"/>
    </source>
</evidence>
<feature type="compositionally biased region" description="Basic and acidic residues" evidence="11">
    <location>
        <begin position="810"/>
        <end position="822"/>
    </location>
</feature>
<keyword evidence="6" id="KW-0067">ATP-binding</keyword>
<evidence type="ECO:0000313" key="13">
    <source>
        <dbReference type="EMBL" id="JAS05604.1"/>
    </source>
</evidence>
<comment type="similarity">
    <text evidence="10">Belongs to the TRAFAC class translation factor GTPase superfamily. Bms1-like GTPase family. BMS1 subfamily.</text>
</comment>
<dbReference type="Gene3D" id="3.40.50.300">
    <property type="entry name" value="P-loop containing nucleotide triphosphate hydrolases"/>
    <property type="match status" value="1"/>
</dbReference>
<dbReference type="InterPro" id="IPR007034">
    <property type="entry name" value="BMS1_TSR1_C"/>
</dbReference>
<feature type="compositionally biased region" description="Acidic residues" evidence="11">
    <location>
        <begin position="472"/>
        <end position="482"/>
    </location>
</feature>
<dbReference type="GO" id="GO:0005654">
    <property type="term" value="C:nucleoplasm"/>
    <property type="evidence" value="ECO:0007669"/>
    <property type="project" value="UniProtKB-ARBA"/>
</dbReference>
<feature type="compositionally biased region" description="Basic residues" evidence="11">
    <location>
        <begin position="10"/>
        <end position="27"/>
    </location>
</feature>
<feature type="compositionally biased region" description="Basic and acidic residues" evidence="11">
    <location>
        <begin position="483"/>
        <end position="509"/>
    </location>
</feature>
<dbReference type="EMBL" id="GEDC01031694">
    <property type="protein sequence ID" value="JAS05604.1"/>
    <property type="molecule type" value="Transcribed_RNA"/>
</dbReference>
<dbReference type="PANTHER" id="PTHR12858:SF2">
    <property type="entry name" value="RIBOSOME BIOGENESIS PROTEIN BMS1 HOMOLOG"/>
    <property type="match status" value="1"/>
</dbReference>
<evidence type="ECO:0000256" key="3">
    <source>
        <dbReference type="ARBA" id="ARBA00022553"/>
    </source>
</evidence>
<dbReference type="Pfam" id="PF08142">
    <property type="entry name" value="AARP2CN"/>
    <property type="match status" value="1"/>
</dbReference>
<feature type="domain" description="Bms1-type G" evidence="12">
    <location>
        <begin position="79"/>
        <end position="244"/>
    </location>
</feature>
<feature type="compositionally biased region" description="Basic and acidic residues" evidence="11">
    <location>
        <begin position="1243"/>
        <end position="1255"/>
    </location>
</feature>
<feature type="region of interest" description="Disordered" evidence="11">
    <location>
        <begin position="438"/>
        <end position="645"/>
    </location>
</feature>
<dbReference type="SUPFAM" id="SSF52540">
    <property type="entry name" value="P-loop containing nucleoside triphosphate hydrolases"/>
    <property type="match status" value="1"/>
</dbReference>
<dbReference type="FunFam" id="3.40.50.300:FF:000105">
    <property type="entry name" value="BMS1 ribosome biogenesis factor"/>
    <property type="match status" value="1"/>
</dbReference>
<evidence type="ECO:0000256" key="1">
    <source>
        <dbReference type="ARBA" id="ARBA00004604"/>
    </source>
</evidence>
<dbReference type="GO" id="GO:0032040">
    <property type="term" value="C:small-subunit processome"/>
    <property type="evidence" value="ECO:0007669"/>
    <property type="project" value="UniProtKB-ARBA"/>
</dbReference>
<protein>
    <recommendedName>
        <fullName evidence="12">Bms1-type G domain-containing protein</fullName>
    </recommendedName>
</protein>
<evidence type="ECO:0000256" key="7">
    <source>
        <dbReference type="ARBA" id="ARBA00023134"/>
    </source>
</evidence>
<dbReference type="GO" id="GO:0005525">
    <property type="term" value="F:GTP binding"/>
    <property type="evidence" value="ECO:0007669"/>
    <property type="project" value="UniProtKB-KW"/>
</dbReference>
<evidence type="ECO:0000259" key="12">
    <source>
        <dbReference type="PROSITE" id="PS51714"/>
    </source>
</evidence>
<dbReference type="InterPro" id="IPR012948">
    <property type="entry name" value="AARP2CN"/>
</dbReference>
<sequence>MSDENEDKRKPHRDRHAGRKAEKKKSKNEHVQELTDKQRNPKAFTFNSAVRAERKFRRGQDIQTKKQHIPVIDRTPLEPPPVMVVVVGPPKVGKSTLIHCLIKSYTRQPLTTVKGPVTVISGKKRRITFVECNNDINSMIDLAKVADLVLLLIDASFGFEMEIFEFLNICQVHGMPKVMGVLTHLDMLKNIKVLKRTKKTLKHRFWTEVYAGAKLFYLSGLLHGEYLKNEVKNLGRFISVMKFRPLIWQTSHPYILADRMEDITAPENIRQNPKTDRTVCLYGYVRGIPLNKTSSIHIPGCGDMKITDMCFLPDPCPLPDKLKKRTLVDKEKYIYAPFSGVGGIVYDKDAVYIELAGSHSHNQVSGKDNAERSIVSSLLDTRQTLDKKIAESEVQIFSGGQPIKDSEYIKENASNGMKIKEEEIIDVGGGRTRRKVIFDDESEHDEDSSDEESVDKVTEKDSTMQSVVVNVDSEEENDDIDDLINKSKDYELDRSIKDGKKDNKRKADDLDSDDDSDESEEECQSSAKKKNNINIENNDRYHGTTSNKDKEIRDKISGALAMFNEAKPTEESKKQAPSDSSDSDNDDGDEAIQSDSSDGSINEIGLDSDDENISANLDSSRIESEKSSDEEDSDMSEDEVVGDTSVNWKTNLAQKAADAFIERQSSTANLWKLVYGNQSMLRKEIQESDGSEEEADNEVGGLFRLVSKKQEKKQQEKDLMNGVDVSKFPVTQIRDWMSKDVQNLIKDCFVTGKWKESEDASELLKLDDASDFNDEDAFGDFEDLETGEKHSGVSKKNATKDDENEDGDGSEEKEQNDKPLTKAELMEKKLKLKEKFNAEYDDKTGDAAYYDELKQEASKQAELNRTQFEGLDDALRVQLEGYRAGMYVRMEINDVPCELITNFDPTYPLIVGGLQAGEENVGYVNVRIKKHRWYAKILKTKDPIIISLGWRRFQTLPIYSKLEDNLRHRMLKYTPKHVTCMAHFWGPLTRTSTGFLAVQDVATKQTGFRIVATGSVVDTNQSVEVTKKLKLTGTPLKIYKKTAFIQGMFNSTLEVAKFEGARIKTVSGIRGMIKKAANKPEGSFRATFEDKIKLSDIVFCRTWYKVDIPKLYNPVTSLLLPTDEKNQWRGMKTVGQLKRERGLKSEPQVDSMYTPIEREEPVFKPFAVPRQLQKQLPYKNKPKFLPKQGKRADKVAVVRDIKESKIASMMRKIQAVYNHKQQEKKRTTRKNLLEYKKKIETENERRLEKQKEKAREHFRKLGKLEAKNNKTKRS</sequence>
<evidence type="ECO:0000256" key="4">
    <source>
        <dbReference type="ARBA" id="ARBA00022741"/>
    </source>
</evidence>
<evidence type="ECO:0000256" key="10">
    <source>
        <dbReference type="ARBA" id="ARBA00061391"/>
    </source>
</evidence>
<feature type="region of interest" description="Disordered" evidence="11">
    <location>
        <begin position="1243"/>
        <end position="1274"/>
    </location>
</feature>
<accession>A0A1B6BX30</accession>
<feature type="region of interest" description="Disordered" evidence="11">
    <location>
        <begin position="1"/>
        <end position="41"/>
    </location>
</feature>
<feature type="compositionally biased region" description="Basic and acidic residues" evidence="11">
    <location>
        <begin position="28"/>
        <end position="39"/>
    </location>
</feature>
<dbReference type="InterPro" id="IPR027417">
    <property type="entry name" value="P-loop_NTPase"/>
</dbReference>
<proteinExistence type="inferred from homology"/>
<dbReference type="InterPro" id="IPR039761">
    <property type="entry name" value="Bms1/Tsr1"/>
</dbReference>